<dbReference type="Pfam" id="PF13432">
    <property type="entry name" value="TPR_16"/>
    <property type="match status" value="4"/>
</dbReference>
<comment type="caution">
    <text evidence="2">The sequence shown here is derived from an EMBL/GenBank/DDBJ whole genome shotgun (WGS) entry which is preliminary data.</text>
</comment>
<dbReference type="SMART" id="SM00028">
    <property type="entry name" value="TPR"/>
    <property type="match status" value="13"/>
</dbReference>
<dbReference type="PANTHER" id="PTHR12558">
    <property type="entry name" value="CELL DIVISION CYCLE 16,23,27"/>
    <property type="match status" value="1"/>
</dbReference>
<feature type="repeat" description="TPR" evidence="1">
    <location>
        <begin position="622"/>
        <end position="655"/>
    </location>
</feature>
<dbReference type="InterPro" id="IPR019734">
    <property type="entry name" value="TPR_rpt"/>
</dbReference>
<name>A0ABS8X7V7_9BURK</name>
<dbReference type="PROSITE" id="PS50005">
    <property type="entry name" value="TPR"/>
    <property type="match status" value="3"/>
</dbReference>
<evidence type="ECO:0000256" key="1">
    <source>
        <dbReference type="PROSITE-ProRule" id="PRU00339"/>
    </source>
</evidence>
<keyword evidence="3" id="KW-1185">Reference proteome</keyword>
<dbReference type="RefSeq" id="WP_233390256.1">
    <property type="nucleotide sequence ID" value="NZ_JAJTWT010000002.1"/>
</dbReference>
<dbReference type="InterPro" id="IPR011990">
    <property type="entry name" value="TPR-like_helical_dom_sf"/>
</dbReference>
<proteinExistence type="predicted"/>
<organism evidence="2 3">
    <name type="scientific">Pelomonas caseinilytica</name>
    <dbReference type="NCBI Taxonomy" id="2906763"/>
    <lineage>
        <taxon>Bacteria</taxon>
        <taxon>Pseudomonadati</taxon>
        <taxon>Pseudomonadota</taxon>
        <taxon>Betaproteobacteria</taxon>
        <taxon>Burkholderiales</taxon>
        <taxon>Sphaerotilaceae</taxon>
        <taxon>Roseateles</taxon>
    </lineage>
</organism>
<dbReference type="NCBIfam" id="TIGR02917">
    <property type="entry name" value="PEP_TPR_lipo"/>
    <property type="match status" value="1"/>
</dbReference>
<feature type="repeat" description="TPR" evidence="1">
    <location>
        <begin position="384"/>
        <end position="417"/>
    </location>
</feature>
<dbReference type="EMBL" id="JAJTWT010000002">
    <property type="protein sequence ID" value="MCE4536709.1"/>
    <property type="molecule type" value="Genomic_DNA"/>
</dbReference>
<sequence>MTASRQHGPLRRPALVPLRRLAGWPAAGLLSLALSGCFEPSASEQVAQAKARLDKGENAAAVILLKSALQQDAKAVEARFLLGRTLLQTDDAAAAEIELNKALAGGYAKEQVVPLLAEAQVKQGQYDKALSAYKDTQLAAPKQQGALKVALGNAYLGVQKFDLARASADEALKLDADSLPAVLLDAQLLSVDRQYDRALQRLDQALARWPNASEAWELKAAVLQARGASQADVGAAFAEAVKHAPRSLTALSGLFSSQLGQGDTAAARKTVEALRKVAPKGGQTLYAQAMLALSERDYKSASEFSQALLKLAPESSRALHLAGAVDYERGAFLRAEASLAKVVQAHPEARTVRLLLARTYVRLEEPAKALQTLQPLLSAANPGVDVLTTAGQANLAQGKPAEAEKFFARAVAADPKDYRGRTALAVARLELGREEQGVEELARIAAQDREPRADMELISVYLRRGDLARAQQAIDALDKKLPKGVEAPMLRAQLALARGDTAQARAALEAALQRRPSHLPAAQALAELDVKDKKPADGLARLEKLLKVDPGSAQARLAVIGLKRQMGLSREDERKAVEEAIKLHPNDALPRLALADFHLAGRDYKAALNVATDGAAQFPDDPRFYDLLGQAQQGAGDLNQAKQNFQKAATLQPRSPLPHMKLAGLYIAVKDAPSAIASLKRATAVRPEYVPAHAMLVGMLAGAGRFDEARAEVNEVRKLEPGTPQSWILEGNLLALQKNWNGAATAYAKALSLRPDGDVAVRLYSAYQGGGRARDAAKFESEWLAAHPHELKMQLFLGDNALARKDLDEAAQRYTDALKGAPDLPVLLNNLAWVYQLQGKPEAIDLAQRALKLSPNVPSFLDTLARAYAANKQADKAVATQTQLLALDPNEPEHRLHMAEYQIQAGNKDAAREQLKTLAAMGKKFSGQADVQRLLQSL</sequence>
<evidence type="ECO:0000313" key="3">
    <source>
        <dbReference type="Proteomes" id="UP001201463"/>
    </source>
</evidence>
<protein>
    <submittedName>
        <fullName evidence="2">PEP-CTERM system TPR-repeat protein PrsT</fullName>
    </submittedName>
</protein>
<evidence type="ECO:0000313" key="2">
    <source>
        <dbReference type="EMBL" id="MCE4536709.1"/>
    </source>
</evidence>
<feature type="repeat" description="TPR" evidence="1">
    <location>
        <begin position="724"/>
        <end position="757"/>
    </location>
</feature>
<gene>
    <name evidence="2" type="primary">prsT</name>
    <name evidence="2" type="ORF">LXT12_05525</name>
</gene>
<reference evidence="2 3" key="1">
    <citation type="submission" date="2021-12" db="EMBL/GenBank/DDBJ databases">
        <title>Genome seq of p7.</title>
        <authorList>
            <person name="Seo T."/>
        </authorList>
    </citation>
    <scope>NUCLEOTIDE SEQUENCE [LARGE SCALE GENOMIC DNA]</scope>
    <source>
        <strain evidence="2 3">P7</strain>
    </source>
</reference>
<dbReference type="InterPro" id="IPR014266">
    <property type="entry name" value="PEP-CTERM_TPR_PrsT"/>
</dbReference>
<dbReference type="Gene3D" id="1.25.40.10">
    <property type="entry name" value="Tetratricopeptide repeat domain"/>
    <property type="match status" value="7"/>
</dbReference>
<dbReference type="Pfam" id="PF14559">
    <property type="entry name" value="TPR_19"/>
    <property type="match status" value="5"/>
</dbReference>
<accession>A0ABS8X7V7</accession>
<dbReference type="PANTHER" id="PTHR12558:SF13">
    <property type="entry name" value="CELL DIVISION CYCLE PROTEIN 27 HOMOLOG"/>
    <property type="match status" value="1"/>
</dbReference>
<keyword evidence="1" id="KW-0802">TPR repeat</keyword>
<dbReference type="SUPFAM" id="SSF48452">
    <property type="entry name" value="TPR-like"/>
    <property type="match status" value="4"/>
</dbReference>
<dbReference type="Proteomes" id="UP001201463">
    <property type="component" value="Unassembled WGS sequence"/>
</dbReference>